<evidence type="ECO:0000313" key="1">
    <source>
        <dbReference type="EMBL" id="MBD2802587.1"/>
    </source>
</evidence>
<sequence>MMTPHFAQKKSLPGNKLHSIEWLLKGIFLSTVLLAMPGCSSQEKKLPPYKIIFDATSDVNHSAPLKMHVILLKSPEKFMSADFFSLQDNAQNTLGDKLVNEDSFFIRPSQSIYCLSEKYSPEADYIGVIAEYNQLDDKKWRLSFPVPLPEKPAFYEFWRSSPDELHVCIKATNNGLSLVKECHLSCPVGVSENNE</sequence>
<dbReference type="NCBIfam" id="TIGR03352">
    <property type="entry name" value="VI_chp_3"/>
    <property type="match status" value="1"/>
</dbReference>
<dbReference type="Pfam" id="PF12790">
    <property type="entry name" value="T6SS-SciN"/>
    <property type="match status" value="1"/>
</dbReference>
<name>A0AAW3YYT9_9GAMM</name>
<keyword evidence="1" id="KW-0449">Lipoprotein</keyword>
<dbReference type="PANTHER" id="PTHR37625:SF4">
    <property type="entry name" value="OUTER MEMBRANE LIPOPROTEIN"/>
    <property type="match status" value="1"/>
</dbReference>
<dbReference type="Proteomes" id="UP001193920">
    <property type="component" value="Unassembled WGS sequence"/>
</dbReference>
<accession>A0AAW3YYT9</accession>
<gene>
    <name evidence="1" type="primary">tssJ</name>
    <name evidence="1" type="ORF">ID854_19635</name>
</gene>
<dbReference type="EMBL" id="JACXBF010000527">
    <property type="protein sequence ID" value="MBD2802587.1"/>
    <property type="molecule type" value="Genomic_DNA"/>
</dbReference>
<reference evidence="1" key="2">
    <citation type="journal article" date="2024" name="Toxins">
        <title>Genome Sequence Analysis of Native Xenorhabdus Strains Isolated from Entomopathogenic Nematodes in Argentina.</title>
        <authorList>
            <person name="Palma L."/>
            <person name="Frizzo L."/>
            <person name="Kaiser S."/>
            <person name="Berry C."/>
            <person name="Caballero P."/>
            <person name="Bode H.B."/>
            <person name="Del Valle E.E."/>
        </authorList>
    </citation>
    <scope>NUCLEOTIDE SEQUENCE</scope>
    <source>
        <strain evidence="1">M</strain>
    </source>
</reference>
<dbReference type="InterPro" id="IPR038706">
    <property type="entry name" value="Type_VI_SciN-like_sf"/>
</dbReference>
<reference evidence="1" key="1">
    <citation type="submission" date="2020-09" db="EMBL/GenBank/DDBJ databases">
        <authorList>
            <person name="Palma L."/>
            <person name="Caballero P."/>
            <person name="Berry C."/>
            <person name="Del Valle E."/>
        </authorList>
    </citation>
    <scope>NUCLEOTIDE SEQUENCE</scope>
    <source>
        <strain evidence="1">M</strain>
    </source>
</reference>
<dbReference type="InterPro" id="IPR017734">
    <property type="entry name" value="T6SS_SciN"/>
</dbReference>
<dbReference type="Gene3D" id="2.60.40.4150">
    <property type="entry name" value="Type VI secretion system, lipoprotein SciN"/>
    <property type="match status" value="1"/>
</dbReference>
<dbReference type="PANTHER" id="PTHR37625">
    <property type="entry name" value="OUTER MEMBRANE LIPOPROTEIN-RELATED"/>
    <property type="match status" value="1"/>
</dbReference>
<proteinExistence type="predicted"/>
<comment type="caution">
    <text evidence="1">The sequence shown here is derived from an EMBL/GenBank/DDBJ whole genome shotgun (WGS) entry which is preliminary data.</text>
</comment>
<dbReference type="AlphaFoldDB" id="A0AAW3YYT9"/>
<organism evidence="1">
    <name type="scientific">Xenorhabdus szentirmaii</name>
    <dbReference type="NCBI Taxonomy" id="290112"/>
    <lineage>
        <taxon>Bacteria</taxon>
        <taxon>Pseudomonadati</taxon>
        <taxon>Pseudomonadota</taxon>
        <taxon>Gammaproteobacteria</taxon>
        <taxon>Enterobacterales</taxon>
        <taxon>Morganellaceae</taxon>
        <taxon>Xenorhabdus</taxon>
    </lineage>
</organism>
<protein>
    <submittedName>
        <fullName evidence="1">Type VI secretion system lipoprotein TssJ</fullName>
    </submittedName>
</protein>